<dbReference type="AlphaFoldDB" id="A0AAJ0BQD8"/>
<keyword evidence="3" id="KW-0274">FAD</keyword>
<name>A0AAJ0BQD8_9PEZI</name>
<feature type="domain" description="FAD-binding" evidence="6">
    <location>
        <begin position="153"/>
        <end position="365"/>
    </location>
</feature>
<sequence>MALNIAIVGGGIAGLSAGVSLRRAGHTVTIYERSALNNEVGAAINVPPNASRPLLGWGLDPVAAQFVPVTAVALHEPFGLKELQLVPMGDWVAHKYRAPFYFAHRVDLHQALKTLATTEEGDAPGTPVVIHLKSEVVGYDPETPSITLASGEVITPDVVIAADGVNSIAVEAVLGKPNPAQPQEFYNCCYRFLIPASALESDPDTAFFSEDRHGKMRIFVDTANWRRLVCYPCRNNEILNFVAMFHNADMGASEKEDWHASANKSKMLEVFKAFHPGLLKVINKATDVKYWPLLFRAPIPTWTKGKMVLAGDAAHPMLPHQGQGGAQGLEDGIALGIAMCGATRETVAARLAAYERIRINRASAIQTLSNAGQDQVQLIHKEAAKYMGSEEAVPKTPHEFLEYNFGHDVVDEARRALEGLDSKFSFPANFFQKSGPFLP</sequence>
<gene>
    <name evidence="7" type="ORF">QBC33DRAFT_551789</name>
</gene>
<dbReference type="GeneID" id="85312416"/>
<evidence type="ECO:0000256" key="2">
    <source>
        <dbReference type="ARBA" id="ARBA00022630"/>
    </source>
</evidence>
<evidence type="ECO:0000313" key="8">
    <source>
        <dbReference type="Proteomes" id="UP001244011"/>
    </source>
</evidence>
<evidence type="ECO:0000259" key="6">
    <source>
        <dbReference type="Pfam" id="PF01494"/>
    </source>
</evidence>
<dbReference type="InterPro" id="IPR050493">
    <property type="entry name" value="FAD-dep_Monooxygenase_BioMet"/>
</dbReference>
<comment type="similarity">
    <text evidence="1">Belongs to the paxM FAD-dependent monooxygenase family.</text>
</comment>
<dbReference type="EMBL" id="MU839036">
    <property type="protein sequence ID" value="KAK1762549.1"/>
    <property type="molecule type" value="Genomic_DNA"/>
</dbReference>
<dbReference type="InterPro" id="IPR002938">
    <property type="entry name" value="FAD-bd"/>
</dbReference>
<dbReference type="RefSeq" id="XP_060278762.1">
    <property type="nucleotide sequence ID" value="XM_060429229.1"/>
</dbReference>
<dbReference type="GO" id="GO:0071949">
    <property type="term" value="F:FAD binding"/>
    <property type="evidence" value="ECO:0007669"/>
    <property type="project" value="InterPro"/>
</dbReference>
<dbReference type="SUPFAM" id="SSF54373">
    <property type="entry name" value="FAD-linked reductases, C-terminal domain"/>
    <property type="match status" value="1"/>
</dbReference>
<dbReference type="Pfam" id="PF13450">
    <property type="entry name" value="NAD_binding_8"/>
    <property type="match status" value="1"/>
</dbReference>
<proteinExistence type="inferred from homology"/>
<organism evidence="7 8">
    <name type="scientific">Phialemonium atrogriseum</name>
    <dbReference type="NCBI Taxonomy" id="1093897"/>
    <lineage>
        <taxon>Eukaryota</taxon>
        <taxon>Fungi</taxon>
        <taxon>Dikarya</taxon>
        <taxon>Ascomycota</taxon>
        <taxon>Pezizomycotina</taxon>
        <taxon>Sordariomycetes</taxon>
        <taxon>Sordariomycetidae</taxon>
        <taxon>Cephalothecales</taxon>
        <taxon>Cephalothecaceae</taxon>
        <taxon>Phialemonium</taxon>
    </lineage>
</organism>
<dbReference type="SUPFAM" id="SSF51905">
    <property type="entry name" value="FAD/NAD(P)-binding domain"/>
    <property type="match status" value="1"/>
</dbReference>
<reference evidence="7" key="1">
    <citation type="submission" date="2023-06" db="EMBL/GenBank/DDBJ databases">
        <title>Genome-scale phylogeny and comparative genomics of the fungal order Sordariales.</title>
        <authorList>
            <consortium name="Lawrence Berkeley National Laboratory"/>
            <person name="Hensen N."/>
            <person name="Bonometti L."/>
            <person name="Westerberg I."/>
            <person name="Brannstrom I.O."/>
            <person name="Guillou S."/>
            <person name="Cros-Aarteil S."/>
            <person name="Calhoun S."/>
            <person name="Haridas S."/>
            <person name="Kuo A."/>
            <person name="Mondo S."/>
            <person name="Pangilinan J."/>
            <person name="Riley R."/>
            <person name="Labutti K."/>
            <person name="Andreopoulos B."/>
            <person name="Lipzen A."/>
            <person name="Chen C."/>
            <person name="Yanf M."/>
            <person name="Daum C."/>
            <person name="Ng V."/>
            <person name="Clum A."/>
            <person name="Steindorff A."/>
            <person name="Ohm R."/>
            <person name="Martin F."/>
            <person name="Silar P."/>
            <person name="Natvig D."/>
            <person name="Lalanne C."/>
            <person name="Gautier V."/>
            <person name="Ament-Velasquez S.L."/>
            <person name="Kruys A."/>
            <person name="Hutchinson M.I."/>
            <person name="Powell A.J."/>
            <person name="Barry K."/>
            <person name="Miller A.N."/>
            <person name="Grigoriev I.V."/>
            <person name="Debuchy R."/>
            <person name="Gladieux P."/>
            <person name="Thoren M.H."/>
            <person name="Johannesson H."/>
        </authorList>
    </citation>
    <scope>NUCLEOTIDE SEQUENCE</scope>
    <source>
        <strain evidence="7">8032-3</strain>
    </source>
</reference>
<dbReference type="Proteomes" id="UP001244011">
    <property type="component" value="Unassembled WGS sequence"/>
</dbReference>
<dbReference type="Gene3D" id="3.50.50.60">
    <property type="entry name" value="FAD/NAD(P)-binding domain"/>
    <property type="match status" value="1"/>
</dbReference>
<keyword evidence="8" id="KW-1185">Reference proteome</keyword>
<evidence type="ECO:0000256" key="1">
    <source>
        <dbReference type="ARBA" id="ARBA00007992"/>
    </source>
</evidence>
<dbReference type="PANTHER" id="PTHR13789:SF215">
    <property type="entry name" value="FAD-BINDING DOMAIN-CONTAINING PROTEIN-RELATED"/>
    <property type="match status" value="1"/>
</dbReference>
<comment type="caution">
    <text evidence="7">The sequence shown here is derived from an EMBL/GenBank/DDBJ whole genome shotgun (WGS) entry which is preliminary data.</text>
</comment>
<dbReference type="GO" id="GO:0004497">
    <property type="term" value="F:monooxygenase activity"/>
    <property type="evidence" value="ECO:0007669"/>
    <property type="project" value="UniProtKB-KW"/>
</dbReference>
<dbReference type="PANTHER" id="PTHR13789">
    <property type="entry name" value="MONOOXYGENASE"/>
    <property type="match status" value="1"/>
</dbReference>
<dbReference type="PRINTS" id="PR00420">
    <property type="entry name" value="RNGMNOXGNASE"/>
</dbReference>
<keyword evidence="4" id="KW-0560">Oxidoreductase</keyword>
<dbReference type="Pfam" id="PF01494">
    <property type="entry name" value="FAD_binding_3"/>
    <property type="match status" value="1"/>
</dbReference>
<accession>A0AAJ0BQD8</accession>
<keyword evidence="5" id="KW-0503">Monooxygenase</keyword>
<evidence type="ECO:0000256" key="4">
    <source>
        <dbReference type="ARBA" id="ARBA00023002"/>
    </source>
</evidence>
<evidence type="ECO:0000313" key="7">
    <source>
        <dbReference type="EMBL" id="KAK1762549.1"/>
    </source>
</evidence>
<keyword evidence="2" id="KW-0285">Flavoprotein</keyword>
<dbReference type="InterPro" id="IPR036188">
    <property type="entry name" value="FAD/NAD-bd_sf"/>
</dbReference>
<protein>
    <submittedName>
        <fullName evidence="7">FAD/NAD(P)-binding domain-containing protein</fullName>
    </submittedName>
</protein>
<evidence type="ECO:0000256" key="3">
    <source>
        <dbReference type="ARBA" id="ARBA00022827"/>
    </source>
</evidence>
<evidence type="ECO:0000256" key="5">
    <source>
        <dbReference type="ARBA" id="ARBA00023033"/>
    </source>
</evidence>